<keyword evidence="1" id="KW-0175">Coiled coil</keyword>
<feature type="coiled-coil region" evidence="1">
    <location>
        <begin position="98"/>
        <end position="132"/>
    </location>
</feature>
<gene>
    <name evidence="2" type="ORF">OLMES_5449</name>
</gene>
<evidence type="ECO:0000313" key="3">
    <source>
        <dbReference type="Proteomes" id="UP000196027"/>
    </source>
</evidence>
<reference evidence="2 3" key="1">
    <citation type="submission" date="2017-05" db="EMBL/GenBank/DDBJ databases">
        <title>Genomic insights into alkan degradation activity of Oleiphilus messinensis.</title>
        <authorList>
            <person name="Kozyavkin S.A."/>
            <person name="Slesarev A.I."/>
            <person name="Golyshin P.N."/>
            <person name="Korzhenkov A."/>
            <person name="Golyshina O.N."/>
            <person name="Toshchakov S.V."/>
        </authorList>
    </citation>
    <scope>NUCLEOTIDE SEQUENCE [LARGE SCALE GENOMIC DNA]</scope>
    <source>
        <strain evidence="2 3">ME102</strain>
    </source>
</reference>
<dbReference type="EMBL" id="CP021425">
    <property type="protein sequence ID" value="ARU59429.1"/>
    <property type="molecule type" value="Genomic_DNA"/>
</dbReference>
<dbReference type="AlphaFoldDB" id="A0A1Y0IH16"/>
<evidence type="ECO:0000256" key="1">
    <source>
        <dbReference type="SAM" id="Coils"/>
    </source>
</evidence>
<dbReference type="KEGG" id="ome:OLMES_5449"/>
<dbReference type="RefSeq" id="WP_087464103.1">
    <property type="nucleotide sequence ID" value="NZ_CP021425.1"/>
</dbReference>
<evidence type="ECO:0000313" key="2">
    <source>
        <dbReference type="EMBL" id="ARU59429.1"/>
    </source>
</evidence>
<keyword evidence="3" id="KW-1185">Reference proteome</keyword>
<protein>
    <submittedName>
        <fullName evidence="2">Uncharacterized protein</fullName>
    </submittedName>
</protein>
<organism evidence="2 3">
    <name type="scientific">Oleiphilus messinensis</name>
    <dbReference type="NCBI Taxonomy" id="141451"/>
    <lineage>
        <taxon>Bacteria</taxon>
        <taxon>Pseudomonadati</taxon>
        <taxon>Pseudomonadota</taxon>
        <taxon>Gammaproteobacteria</taxon>
        <taxon>Oceanospirillales</taxon>
        <taxon>Oleiphilaceae</taxon>
        <taxon>Oleiphilus</taxon>
    </lineage>
</organism>
<sequence>MSARDLLDRQKMICKIVQIRRTNLDKIEKKLRAAQQLVCEAEAQWLSSRNQKLTLETRLNEKRTQFLTSNKLQAHEYIRDELYLKQLRELLGLRVKTMLEAESSLRKAQQDKAEIVQEYRLLKARIETLEQHSIALKGDYRRILRKKEERLLEELSSNTDRIWS</sequence>
<name>A0A1Y0IH16_9GAMM</name>
<proteinExistence type="predicted"/>
<accession>A0A1Y0IH16</accession>
<dbReference type="Proteomes" id="UP000196027">
    <property type="component" value="Chromosome"/>
</dbReference>